<keyword evidence="3" id="KW-0067">ATP-binding</keyword>
<protein>
    <submittedName>
        <fullName evidence="3">ERCC4-like helicases</fullName>
    </submittedName>
</protein>
<evidence type="ECO:0000313" key="3">
    <source>
        <dbReference type="EMBL" id="BAU99500.1"/>
    </source>
</evidence>
<dbReference type="AlphaFoldDB" id="A0A173LX76"/>
<name>A0A173LX76_9MICO</name>
<dbReference type="GeneID" id="80452150"/>
<evidence type="ECO:0000256" key="2">
    <source>
        <dbReference type="SAM" id="Phobius"/>
    </source>
</evidence>
<dbReference type="OrthoDB" id="4775598at2"/>
<feature type="region of interest" description="Disordered" evidence="1">
    <location>
        <begin position="1"/>
        <end position="35"/>
    </location>
</feature>
<dbReference type="KEGG" id="amin:AUMI_19580"/>
<evidence type="ECO:0000256" key="1">
    <source>
        <dbReference type="SAM" id="MobiDB-lite"/>
    </source>
</evidence>
<keyword evidence="3" id="KW-0347">Helicase</keyword>
<feature type="transmembrane region" description="Helical" evidence="2">
    <location>
        <begin position="83"/>
        <end position="105"/>
    </location>
</feature>
<keyword evidence="2" id="KW-1133">Transmembrane helix</keyword>
<keyword evidence="3" id="KW-0547">Nucleotide-binding</keyword>
<dbReference type="GO" id="GO:0004386">
    <property type="term" value="F:helicase activity"/>
    <property type="evidence" value="ECO:0007669"/>
    <property type="project" value="UniProtKB-KW"/>
</dbReference>
<evidence type="ECO:0000313" key="4">
    <source>
        <dbReference type="Proteomes" id="UP000243847"/>
    </source>
</evidence>
<sequence length="171" mass="18091">MAASTPETFDPAQEPKSPKAKTATSGTKPAVEHDATSATYPGQTLGIVALVFAFFMPLPALALGIIAWVWSNKAGKNNVLAKVAVIVSGALSIIGIFLFGMWVAFTAAAFSGPFGHGYPAGQVHIMEGGGHIMYEGDMEDMMHEFDQLEGEMKHMLPAPGEMPQLEAPQSN</sequence>
<accession>A0A173LX76</accession>
<dbReference type="EMBL" id="AP017457">
    <property type="protein sequence ID" value="BAU99500.1"/>
    <property type="molecule type" value="Genomic_DNA"/>
</dbReference>
<reference evidence="3 4" key="1">
    <citation type="journal article" date="2016" name="Genome Announc.">
        <title>Complete Genome Sequence of Aurantimicrobium minutum Type Strain KNCT, a Planktonic Ultramicrobacterium Isolated from River Water.</title>
        <authorList>
            <person name="Nakai R."/>
            <person name="Fujisawa T."/>
            <person name="Nakamura Y."/>
            <person name="Nishide H."/>
            <person name="Uchiyama I."/>
            <person name="Baba T."/>
            <person name="Toyoda A."/>
            <person name="Fujiyama A."/>
            <person name="Naganuma T."/>
            <person name="Niki H."/>
        </authorList>
    </citation>
    <scope>NUCLEOTIDE SEQUENCE [LARGE SCALE GENOMIC DNA]</scope>
    <source>
        <strain evidence="3 4">KNC</strain>
    </source>
</reference>
<dbReference type="RefSeq" id="WP_096381977.1">
    <property type="nucleotide sequence ID" value="NZ_AP017457.1"/>
</dbReference>
<organism evidence="3 4">
    <name type="scientific">Aurantimicrobium minutum</name>
    <dbReference type="NCBI Taxonomy" id="708131"/>
    <lineage>
        <taxon>Bacteria</taxon>
        <taxon>Bacillati</taxon>
        <taxon>Actinomycetota</taxon>
        <taxon>Actinomycetes</taxon>
        <taxon>Micrococcales</taxon>
        <taxon>Microbacteriaceae</taxon>
        <taxon>Aurantimicrobium</taxon>
    </lineage>
</organism>
<keyword evidence="2" id="KW-0812">Transmembrane</keyword>
<feature type="transmembrane region" description="Helical" evidence="2">
    <location>
        <begin position="47"/>
        <end position="71"/>
    </location>
</feature>
<gene>
    <name evidence="3" type="ORF">AUMI_19580</name>
</gene>
<keyword evidence="3" id="KW-0378">Hydrolase</keyword>
<proteinExistence type="predicted"/>
<keyword evidence="2" id="KW-0472">Membrane</keyword>
<dbReference type="Proteomes" id="UP000243847">
    <property type="component" value="Chromosome sequence1"/>
</dbReference>